<organism evidence="4">
    <name type="scientific">bioreactor metagenome</name>
    <dbReference type="NCBI Taxonomy" id="1076179"/>
    <lineage>
        <taxon>unclassified sequences</taxon>
        <taxon>metagenomes</taxon>
        <taxon>ecological metagenomes</taxon>
    </lineage>
</organism>
<keyword evidence="3" id="KW-0663">Pyridoxal phosphate</keyword>
<dbReference type="PANTHER" id="PTHR42825">
    <property type="entry name" value="AMINO ACID AMINOTRANSFERASE"/>
    <property type="match status" value="1"/>
</dbReference>
<dbReference type="InterPro" id="IPR005786">
    <property type="entry name" value="B_amino_transII"/>
</dbReference>
<evidence type="ECO:0000256" key="2">
    <source>
        <dbReference type="ARBA" id="ARBA00009320"/>
    </source>
</evidence>
<comment type="cofactor">
    <cofactor evidence="1">
        <name>pyridoxal 5'-phosphate</name>
        <dbReference type="ChEBI" id="CHEBI:597326"/>
    </cofactor>
</comment>
<dbReference type="InterPro" id="IPR018300">
    <property type="entry name" value="Aminotrans_IV_CS"/>
</dbReference>
<dbReference type="PROSITE" id="PS00770">
    <property type="entry name" value="AA_TRANSFER_CLASS_4"/>
    <property type="match status" value="1"/>
</dbReference>
<dbReference type="EC" id="2.6.1.42" evidence="4"/>
<name>A0A645GJT0_9ZZZZ</name>
<dbReference type="AlphaFoldDB" id="A0A645GJT0"/>
<reference evidence="4" key="1">
    <citation type="submission" date="2019-08" db="EMBL/GenBank/DDBJ databases">
        <authorList>
            <person name="Kucharzyk K."/>
            <person name="Murdoch R.W."/>
            <person name="Higgins S."/>
            <person name="Loffler F."/>
        </authorList>
    </citation>
    <scope>NUCLEOTIDE SEQUENCE</scope>
</reference>
<accession>A0A645GJT0</accession>
<gene>
    <name evidence="4" type="primary">ilvK_11</name>
    <name evidence="4" type="ORF">SDC9_174605</name>
</gene>
<dbReference type="PANTHER" id="PTHR42825:SF7">
    <property type="entry name" value="BRANCHED-CHAIN-AMINO-ACID AMINOTRANSFERASE"/>
    <property type="match status" value="1"/>
</dbReference>
<dbReference type="GO" id="GO:0009081">
    <property type="term" value="P:branched-chain amino acid metabolic process"/>
    <property type="evidence" value="ECO:0007669"/>
    <property type="project" value="InterPro"/>
</dbReference>
<keyword evidence="4" id="KW-0032">Aminotransferase</keyword>
<dbReference type="Pfam" id="PF01063">
    <property type="entry name" value="Aminotran_4"/>
    <property type="match status" value="1"/>
</dbReference>
<proteinExistence type="inferred from homology"/>
<sequence length="149" mass="16162">MGEEAHKKGYSQALWLDGKTGKYIEEVGSMNIFFVMGGILYTPPLEGSILPGITRDSVITLARDFGVPVREERLTIDDVTDAIRNGEMSEAFGTGTAAVVSPVGELYYDGETFEIGGGKMGELSKKMYATLTGIQYGELADTHGWVEKL</sequence>
<dbReference type="InterPro" id="IPR001544">
    <property type="entry name" value="Aminotrans_IV"/>
</dbReference>
<comment type="caution">
    <text evidence="4">The sequence shown here is derived from an EMBL/GenBank/DDBJ whole genome shotgun (WGS) entry which is preliminary data.</text>
</comment>
<dbReference type="InterPro" id="IPR036038">
    <property type="entry name" value="Aminotransferase-like"/>
</dbReference>
<dbReference type="Gene3D" id="3.20.10.10">
    <property type="entry name" value="D-amino Acid Aminotransferase, subunit A, domain 2"/>
    <property type="match status" value="1"/>
</dbReference>
<evidence type="ECO:0000313" key="4">
    <source>
        <dbReference type="EMBL" id="MPN27178.1"/>
    </source>
</evidence>
<evidence type="ECO:0000256" key="1">
    <source>
        <dbReference type="ARBA" id="ARBA00001933"/>
    </source>
</evidence>
<comment type="similarity">
    <text evidence="2">Belongs to the class-IV pyridoxal-phosphate-dependent aminotransferase family.</text>
</comment>
<dbReference type="InterPro" id="IPR043132">
    <property type="entry name" value="BCAT-like_C"/>
</dbReference>
<dbReference type="GO" id="GO:0004084">
    <property type="term" value="F:branched-chain-amino-acid transaminase activity"/>
    <property type="evidence" value="ECO:0007669"/>
    <property type="project" value="UniProtKB-EC"/>
</dbReference>
<protein>
    <submittedName>
        <fullName evidence="4">Branched-chain-amino-acid aminotransferase 2</fullName>
        <ecNumber evidence="4">2.6.1.42</ecNumber>
    </submittedName>
</protein>
<dbReference type="SUPFAM" id="SSF56752">
    <property type="entry name" value="D-aminoacid aminotransferase-like PLP-dependent enzymes"/>
    <property type="match status" value="1"/>
</dbReference>
<keyword evidence="4" id="KW-0808">Transferase</keyword>
<evidence type="ECO:0000256" key="3">
    <source>
        <dbReference type="ARBA" id="ARBA00022898"/>
    </source>
</evidence>
<dbReference type="EMBL" id="VSSQ01076969">
    <property type="protein sequence ID" value="MPN27178.1"/>
    <property type="molecule type" value="Genomic_DNA"/>
</dbReference>